<dbReference type="InterPro" id="IPR006442">
    <property type="entry name" value="Antitoxin_Phd/YefM"/>
</dbReference>
<dbReference type="NCBIfam" id="TIGR01552">
    <property type="entry name" value="phd_fam"/>
    <property type="match status" value="1"/>
</dbReference>
<dbReference type="PANTHER" id="PTHR33713:SF6">
    <property type="entry name" value="ANTITOXIN YEFM"/>
    <property type="match status" value="1"/>
</dbReference>
<keyword evidence="4" id="KW-1185">Reference proteome</keyword>
<reference evidence="3" key="2">
    <citation type="submission" date="2023-01" db="EMBL/GenBank/DDBJ databases">
        <authorList>
            <person name="Sun Q."/>
            <person name="Evtushenko L."/>
        </authorList>
    </citation>
    <scope>NUCLEOTIDE SEQUENCE</scope>
    <source>
        <strain evidence="3">VKM B-2935</strain>
    </source>
</reference>
<dbReference type="Gene3D" id="6.10.250.330">
    <property type="match status" value="1"/>
</dbReference>
<comment type="similarity">
    <text evidence="1">Belongs to the phD/YefM antitoxin family.</text>
</comment>
<proteinExistence type="inferred from homology"/>
<dbReference type="Pfam" id="PF02604">
    <property type="entry name" value="PhdYeFM_antitox"/>
    <property type="match status" value="1"/>
</dbReference>
<dbReference type="InterPro" id="IPR036165">
    <property type="entry name" value="YefM-like_sf"/>
</dbReference>
<feature type="compositionally biased region" description="Polar residues" evidence="2">
    <location>
        <begin position="116"/>
        <end position="128"/>
    </location>
</feature>
<dbReference type="PANTHER" id="PTHR33713">
    <property type="entry name" value="ANTITOXIN YAFN-RELATED"/>
    <property type="match status" value="1"/>
</dbReference>
<dbReference type="Gene3D" id="3.40.1620.10">
    <property type="entry name" value="YefM-like domain"/>
    <property type="match status" value="1"/>
</dbReference>
<organism evidence="3 4">
    <name type="scientific">Pseudomonas turukhanskensis</name>
    <dbReference type="NCBI Taxonomy" id="1806536"/>
    <lineage>
        <taxon>Bacteria</taxon>
        <taxon>Pseudomonadati</taxon>
        <taxon>Pseudomonadota</taxon>
        <taxon>Gammaproteobacteria</taxon>
        <taxon>Pseudomonadales</taxon>
        <taxon>Pseudomonadaceae</taxon>
        <taxon>Pseudomonas</taxon>
    </lineage>
</organism>
<dbReference type="EMBL" id="BSFN01000001">
    <property type="protein sequence ID" value="GLK87227.1"/>
    <property type="molecule type" value="Genomic_DNA"/>
</dbReference>
<gene>
    <name evidence="3" type="ORF">GCM10017655_02890</name>
</gene>
<feature type="region of interest" description="Disordered" evidence="2">
    <location>
        <begin position="116"/>
        <end position="136"/>
    </location>
</feature>
<evidence type="ECO:0000313" key="3">
    <source>
        <dbReference type="EMBL" id="GLK87227.1"/>
    </source>
</evidence>
<dbReference type="AlphaFoldDB" id="A0A9W6K1V2"/>
<feature type="region of interest" description="Disordered" evidence="2">
    <location>
        <begin position="54"/>
        <end position="73"/>
    </location>
</feature>
<dbReference type="Proteomes" id="UP001143328">
    <property type="component" value="Unassembled WGS sequence"/>
</dbReference>
<sequence>MIAVAMALDIAQPQVEIRRQVLEHRLIRTPAKAIAMEEMQQRFATGFAVPTPQREVSRADVGPGVEGEGSHSGELLGKRAGEFNAACLPAKSFAAQAAIEKDATLQAYFSCTEHGTNNDCSGSRQQGPHTKDAIGPQNLTTHQAVLVGSERNLTLGGAREGFEEMHVLTFSQARADLKQTMDDVCRDHEPAVITRQRGEPVVMISLEDYNGMRETMYLLGSTANAKRLRSSIDQLRAGKTVTKELIVDEHEVQATQQD</sequence>
<name>A0A9W6K1V2_9PSED</name>
<reference evidence="3" key="1">
    <citation type="journal article" date="2014" name="Int. J. Syst. Evol. Microbiol.">
        <title>Complete genome sequence of Corynebacterium casei LMG S-19264T (=DSM 44701T), isolated from a smear-ripened cheese.</title>
        <authorList>
            <consortium name="US DOE Joint Genome Institute (JGI-PGF)"/>
            <person name="Walter F."/>
            <person name="Albersmeier A."/>
            <person name="Kalinowski J."/>
            <person name="Ruckert C."/>
        </authorList>
    </citation>
    <scope>NUCLEOTIDE SEQUENCE</scope>
    <source>
        <strain evidence="3">VKM B-2935</strain>
    </source>
</reference>
<comment type="caution">
    <text evidence="3">The sequence shown here is derived from an EMBL/GenBank/DDBJ whole genome shotgun (WGS) entry which is preliminary data.</text>
</comment>
<accession>A0A9W6K1V2</accession>
<evidence type="ECO:0000256" key="2">
    <source>
        <dbReference type="SAM" id="MobiDB-lite"/>
    </source>
</evidence>
<dbReference type="InterPro" id="IPR051405">
    <property type="entry name" value="phD/YefM_antitoxin"/>
</dbReference>
<dbReference type="SUPFAM" id="SSF143120">
    <property type="entry name" value="YefM-like"/>
    <property type="match status" value="1"/>
</dbReference>
<evidence type="ECO:0000256" key="1">
    <source>
        <dbReference type="ARBA" id="ARBA00009981"/>
    </source>
</evidence>
<protein>
    <recommendedName>
        <fullName evidence="5">Antitoxin</fullName>
    </recommendedName>
</protein>
<evidence type="ECO:0000313" key="4">
    <source>
        <dbReference type="Proteomes" id="UP001143328"/>
    </source>
</evidence>
<evidence type="ECO:0008006" key="5">
    <source>
        <dbReference type="Google" id="ProtNLM"/>
    </source>
</evidence>